<evidence type="ECO:0000313" key="11">
    <source>
        <dbReference type="Proteomes" id="UP001139353"/>
    </source>
</evidence>
<gene>
    <name evidence="10" type="ORF">LPC04_23220</name>
</gene>
<dbReference type="InterPro" id="IPR018456">
    <property type="entry name" value="PTR2_symporter_CS"/>
</dbReference>
<keyword evidence="11" id="KW-1185">Reference proteome</keyword>
<dbReference type="GO" id="GO:1904680">
    <property type="term" value="F:peptide transmembrane transporter activity"/>
    <property type="evidence" value="ECO:0007669"/>
    <property type="project" value="InterPro"/>
</dbReference>
<evidence type="ECO:0000256" key="6">
    <source>
        <dbReference type="ARBA" id="ARBA00022989"/>
    </source>
</evidence>
<evidence type="ECO:0000256" key="8">
    <source>
        <dbReference type="RuleBase" id="RU003755"/>
    </source>
</evidence>
<keyword evidence="3" id="KW-1003">Cell membrane</keyword>
<organism evidence="10 11">
    <name type="scientific">Scleromatobacter humisilvae</name>
    <dbReference type="NCBI Taxonomy" id="2897159"/>
    <lineage>
        <taxon>Bacteria</taxon>
        <taxon>Pseudomonadati</taxon>
        <taxon>Pseudomonadota</taxon>
        <taxon>Betaproteobacteria</taxon>
        <taxon>Burkholderiales</taxon>
        <taxon>Sphaerotilaceae</taxon>
        <taxon>Scleromatobacter</taxon>
    </lineage>
</organism>
<keyword evidence="2 8" id="KW-0813">Transport</keyword>
<feature type="transmembrane region" description="Helical" evidence="9">
    <location>
        <begin position="301"/>
        <end position="323"/>
    </location>
</feature>
<keyword evidence="5" id="KW-0653">Protein transport</keyword>
<accession>A0A9X1YMQ2</accession>
<evidence type="ECO:0000313" key="10">
    <source>
        <dbReference type="EMBL" id="MCK9688632.1"/>
    </source>
</evidence>
<feature type="transmembrane region" description="Helical" evidence="9">
    <location>
        <begin position="89"/>
        <end position="106"/>
    </location>
</feature>
<dbReference type="AlphaFoldDB" id="A0A9X1YMQ2"/>
<dbReference type="InterPro" id="IPR050171">
    <property type="entry name" value="MFS_Transporters"/>
</dbReference>
<protein>
    <submittedName>
        <fullName evidence="10">Peptide MFS transporter</fullName>
    </submittedName>
</protein>
<dbReference type="CDD" id="cd17346">
    <property type="entry name" value="MFS_DtpA_like"/>
    <property type="match status" value="1"/>
</dbReference>
<dbReference type="NCBIfam" id="TIGR00924">
    <property type="entry name" value="yjdL_sub1_fam"/>
    <property type="match status" value="1"/>
</dbReference>
<feature type="transmembrane region" description="Helical" evidence="9">
    <location>
        <begin position="400"/>
        <end position="420"/>
    </location>
</feature>
<keyword evidence="4 8" id="KW-0812">Transmembrane</keyword>
<dbReference type="Proteomes" id="UP001139353">
    <property type="component" value="Unassembled WGS sequence"/>
</dbReference>
<dbReference type="InterPro" id="IPR005279">
    <property type="entry name" value="Dipep/tripep_permease"/>
</dbReference>
<feature type="transmembrane region" description="Helical" evidence="9">
    <location>
        <begin position="373"/>
        <end position="394"/>
    </location>
</feature>
<keyword evidence="5" id="KW-0571">Peptide transport</keyword>
<dbReference type="GO" id="GO:0006857">
    <property type="term" value="P:oligopeptide transport"/>
    <property type="evidence" value="ECO:0007669"/>
    <property type="project" value="InterPro"/>
</dbReference>
<evidence type="ECO:0000256" key="7">
    <source>
        <dbReference type="ARBA" id="ARBA00023136"/>
    </source>
</evidence>
<name>A0A9X1YMQ2_9BURK</name>
<dbReference type="SUPFAM" id="SSF103473">
    <property type="entry name" value="MFS general substrate transporter"/>
    <property type="match status" value="1"/>
</dbReference>
<evidence type="ECO:0000256" key="9">
    <source>
        <dbReference type="SAM" id="Phobius"/>
    </source>
</evidence>
<comment type="caution">
    <text evidence="10">The sequence shown here is derived from an EMBL/GenBank/DDBJ whole genome shotgun (WGS) entry which is preliminary data.</text>
</comment>
<comment type="subcellular location">
    <subcellularLocation>
        <location evidence="1">Cell membrane</location>
        <topology evidence="1">Multi-pass membrane protein</topology>
    </subcellularLocation>
    <subcellularLocation>
        <location evidence="8">Membrane</location>
        <topology evidence="8">Multi-pass membrane protein</topology>
    </subcellularLocation>
</comment>
<evidence type="ECO:0000256" key="1">
    <source>
        <dbReference type="ARBA" id="ARBA00004651"/>
    </source>
</evidence>
<dbReference type="EMBL" id="JAJLJH010000009">
    <property type="protein sequence ID" value="MCK9688632.1"/>
    <property type="molecule type" value="Genomic_DNA"/>
</dbReference>
<feature type="transmembrane region" description="Helical" evidence="9">
    <location>
        <begin position="220"/>
        <end position="240"/>
    </location>
</feature>
<dbReference type="PROSITE" id="PS01023">
    <property type="entry name" value="PTR2_2"/>
    <property type="match status" value="1"/>
</dbReference>
<evidence type="ECO:0000256" key="5">
    <source>
        <dbReference type="ARBA" id="ARBA00022856"/>
    </source>
</evidence>
<evidence type="ECO:0000256" key="2">
    <source>
        <dbReference type="ARBA" id="ARBA00022448"/>
    </source>
</evidence>
<feature type="transmembrane region" description="Helical" evidence="9">
    <location>
        <begin position="151"/>
        <end position="171"/>
    </location>
</feature>
<feature type="transmembrane region" description="Helical" evidence="9">
    <location>
        <begin position="62"/>
        <end position="82"/>
    </location>
</feature>
<keyword evidence="7 9" id="KW-0472">Membrane</keyword>
<reference evidence="10" key="1">
    <citation type="submission" date="2021-11" db="EMBL/GenBank/DDBJ databases">
        <title>BS-T2-15 a new species belonging to the Comamonadaceae family isolated from the soil of a French oak forest.</title>
        <authorList>
            <person name="Mieszkin S."/>
            <person name="Alain K."/>
        </authorList>
    </citation>
    <scope>NUCLEOTIDE SEQUENCE</scope>
    <source>
        <strain evidence="10">BS-T2-15</strain>
    </source>
</reference>
<keyword evidence="6 9" id="KW-1133">Transmembrane helix</keyword>
<dbReference type="Pfam" id="PF00854">
    <property type="entry name" value="PTR2"/>
    <property type="match status" value="2"/>
</dbReference>
<proteinExistence type="inferred from homology"/>
<dbReference type="InterPro" id="IPR036259">
    <property type="entry name" value="MFS_trans_sf"/>
</dbReference>
<dbReference type="InterPro" id="IPR000109">
    <property type="entry name" value="POT_fam"/>
</dbReference>
<comment type="similarity">
    <text evidence="8">Belongs to the major facilitator superfamily. Proton-dependent oligopeptide transporter (POT/PTR) (TC 2.A.17) family.</text>
</comment>
<dbReference type="PANTHER" id="PTHR23517:SF15">
    <property type="entry name" value="PROTON-DEPENDENT OLIGOPEPTIDE FAMILY TRANSPORT PROTEIN"/>
    <property type="match status" value="1"/>
</dbReference>
<dbReference type="RefSeq" id="WP_275684677.1">
    <property type="nucleotide sequence ID" value="NZ_JAJLJH010000009.1"/>
</dbReference>
<feature type="transmembrane region" description="Helical" evidence="9">
    <location>
        <begin position="269"/>
        <end position="289"/>
    </location>
</feature>
<dbReference type="Gene3D" id="1.20.1250.20">
    <property type="entry name" value="MFS general substrate transporter like domains"/>
    <property type="match status" value="2"/>
</dbReference>
<feature type="transmembrane region" description="Helical" evidence="9">
    <location>
        <begin position="177"/>
        <end position="197"/>
    </location>
</feature>
<feature type="transmembrane region" description="Helical" evidence="9">
    <location>
        <begin position="335"/>
        <end position="361"/>
    </location>
</feature>
<dbReference type="PROSITE" id="PS01022">
    <property type="entry name" value="PTR2_1"/>
    <property type="match status" value="1"/>
</dbReference>
<evidence type="ECO:0000256" key="3">
    <source>
        <dbReference type="ARBA" id="ARBA00022475"/>
    </source>
</evidence>
<evidence type="ECO:0000256" key="4">
    <source>
        <dbReference type="ARBA" id="ARBA00022692"/>
    </source>
</evidence>
<sequence>MSTSIAATTPMADATPRRGHPPGLAVLFLTEMWEKFSFFGMRALQVYYMTKQLHFSQGSASLIYGAYAAGVYLTPIAGGVISDRWLGRHRAIVIGSLIMALGHFMMASEVLFFPAMITIAIGNGLFLPNLPSQVAALYADDDPRRASAYNLYYMGINLGAFLAPLVCGTLGEVYGWHWGFGAAGVGMCLGLAIYLAGGRWLPKEGPRAARKVEAVPNDDAATRVGLLVAIGLAVVVYRMAYEQTGNTLAVWVDTSVDRHLGGWTMPATWIQSLNPMFVFAITPLLVALWQRREARRGAARPLGRMAIGAFVSALSWLALAAIAHVDMARHAPTSVGWVTAFFVLFTLAELYILPVGLGLFASLAPARFRATTIAAWFLAAFAGNLLSGVLGTAWEHLAPDAFFALTGGVAAIAGALLWAVGRFAAKRP</sequence>
<dbReference type="GO" id="GO:0005886">
    <property type="term" value="C:plasma membrane"/>
    <property type="evidence" value="ECO:0007669"/>
    <property type="project" value="UniProtKB-SubCell"/>
</dbReference>
<dbReference type="PANTHER" id="PTHR23517">
    <property type="entry name" value="RESISTANCE PROTEIN MDTM, PUTATIVE-RELATED-RELATED"/>
    <property type="match status" value="1"/>
</dbReference>